<dbReference type="EMBL" id="CP117411">
    <property type="protein sequence ID" value="WCT73769.1"/>
    <property type="molecule type" value="Genomic_DNA"/>
</dbReference>
<evidence type="ECO:0000256" key="1">
    <source>
        <dbReference type="SAM" id="MobiDB-lite"/>
    </source>
</evidence>
<name>A0ABY7TNH0_9SPHN</name>
<dbReference type="Pfam" id="PF13411">
    <property type="entry name" value="MerR_1"/>
    <property type="match status" value="1"/>
</dbReference>
<organism evidence="3 4">
    <name type="scientific">Sphingomonas naphthae</name>
    <dbReference type="NCBI Taxonomy" id="1813468"/>
    <lineage>
        <taxon>Bacteria</taxon>
        <taxon>Pseudomonadati</taxon>
        <taxon>Pseudomonadota</taxon>
        <taxon>Alphaproteobacteria</taxon>
        <taxon>Sphingomonadales</taxon>
        <taxon>Sphingomonadaceae</taxon>
        <taxon>Sphingomonas</taxon>
    </lineage>
</organism>
<dbReference type="RefSeq" id="WP_273688266.1">
    <property type="nucleotide sequence ID" value="NZ_CP117411.1"/>
</dbReference>
<evidence type="ECO:0000259" key="2">
    <source>
        <dbReference type="PROSITE" id="PS50937"/>
    </source>
</evidence>
<dbReference type="InterPro" id="IPR000551">
    <property type="entry name" value="MerR-type_HTH_dom"/>
</dbReference>
<dbReference type="Gene3D" id="1.10.1660.10">
    <property type="match status" value="1"/>
</dbReference>
<dbReference type="SMART" id="SM00422">
    <property type="entry name" value="HTH_MERR"/>
    <property type="match status" value="1"/>
</dbReference>
<evidence type="ECO:0000313" key="3">
    <source>
        <dbReference type="EMBL" id="WCT73769.1"/>
    </source>
</evidence>
<evidence type="ECO:0000313" key="4">
    <source>
        <dbReference type="Proteomes" id="UP001220395"/>
    </source>
</evidence>
<protein>
    <submittedName>
        <fullName evidence="3">MerR family transcriptional regulator</fullName>
    </submittedName>
</protein>
<gene>
    <name evidence="3" type="ORF">PQ455_00620</name>
</gene>
<accession>A0ABY7TNH0</accession>
<feature type="domain" description="HTH merR-type" evidence="2">
    <location>
        <begin position="1"/>
        <end position="70"/>
    </location>
</feature>
<feature type="compositionally biased region" description="Basic residues" evidence="1">
    <location>
        <begin position="251"/>
        <end position="262"/>
    </location>
</feature>
<feature type="region of interest" description="Disordered" evidence="1">
    <location>
        <begin position="236"/>
        <end position="262"/>
    </location>
</feature>
<proteinExistence type="predicted"/>
<dbReference type="InterPro" id="IPR009061">
    <property type="entry name" value="DNA-bd_dom_put_sf"/>
</dbReference>
<dbReference type="PROSITE" id="PS50937">
    <property type="entry name" value="HTH_MERR_2"/>
    <property type="match status" value="1"/>
</dbReference>
<sequence>MKMRELEERTGVHRETIRVYLRHELIPPPVRPRKTVADYGEEHVQAINAVRRLQTDSRLTLPQIKALLSGDAADQRVSANVFTHLEQLVSARVGLDEHLVTLAALAARYPHARRDARALASVGVLRIEADDDGGDAVTLTDAELVSIWGEMRKVGFLEDLDFSPKMLDFYVEAARFVAGWEARTFLDRTEGMIGEEAAAAMIERALPLMLNFFGLLRRKEFMRNIRTGQVAETVLPPPGLAPVTSSERPSRKPRHIGPRSPN</sequence>
<keyword evidence="4" id="KW-1185">Reference proteome</keyword>
<dbReference type="Proteomes" id="UP001220395">
    <property type="component" value="Chromosome"/>
</dbReference>
<dbReference type="SUPFAM" id="SSF46955">
    <property type="entry name" value="Putative DNA-binding domain"/>
    <property type="match status" value="1"/>
</dbReference>
<reference evidence="3 4" key="1">
    <citation type="submission" date="2023-02" db="EMBL/GenBank/DDBJ databases">
        <title>Genome sequence of Sphingomonas naphthae.</title>
        <authorList>
            <person name="Kim S."/>
            <person name="Heo J."/>
            <person name="Kwon S.-W."/>
        </authorList>
    </citation>
    <scope>NUCLEOTIDE SEQUENCE [LARGE SCALE GENOMIC DNA]</scope>
    <source>
        <strain evidence="3 4">KACC 18716</strain>
    </source>
</reference>